<evidence type="ECO:0000313" key="3">
    <source>
        <dbReference type="EMBL" id="KOO48182.1"/>
    </source>
</evidence>
<sequence length="110" mass="12676">MEKQTTGVVITLREIYDSVQNVGDSLKRMEEKLVHLEEKSLRAVKADESSREALNISREAYKLAKESSEAIQSYERSRNQQRQWFIRTLIAAVIPYVVSCAIGLFYMFGK</sequence>
<evidence type="ECO:0000256" key="1">
    <source>
        <dbReference type="SAM" id="Coils"/>
    </source>
</evidence>
<reference evidence="4" key="1">
    <citation type="submission" date="2015-08" db="EMBL/GenBank/DDBJ databases">
        <title>Fjat-14210 dsm16467.</title>
        <authorList>
            <person name="Liu B."/>
            <person name="Wang J."/>
            <person name="Zhu Y."/>
            <person name="Liu G."/>
            <person name="Chen Q."/>
            <person name="Chen Z."/>
            <person name="Lan J."/>
            <person name="Che J."/>
            <person name="Ge C."/>
            <person name="Shi H."/>
            <person name="Pan Z."/>
            <person name="Liu X."/>
        </authorList>
    </citation>
    <scope>NUCLEOTIDE SEQUENCE [LARGE SCALE GENOMIC DNA]</scope>
    <source>
        <strain evidence="4">DSM 16467</strain>
    </source>
</reference>
<comment type="caution">
    <text evidence="3">The sequence shown here is derived from an EMBL/GenBank/DDBJ whole genome shotgun (WGS) entry which is preliminary data.</text>
</comment>
<gene>
    <name evidence="3" type="ORF">AMD01_05110</name>
</gene>
<dbReference type="OrthoDB" id="2972298at2"/>
<proteinExistence type="predicted"/>
<feature type="transmembrane region" description="Helical" evidence="2">
    <location>
        <begin position="84"/>
        <end position="108"/>
    </location>
</feature>
<dbReference type="EMBL" id="LILC01000006">
    <property type="protein sequence ID" value="KOO48182.1"/>
    <property type="molecule type" value="Genomic_DNA"/>
</dbReference>
<keyword evidence="1" id="KW-0175">Coiled coil</keyword>
<protein>
    <submittedName>
        <fullName evidence="3">Uncharacterized protein</fullName>
    </submittedName>
</protein>
<keyword evidence="2" id="KW-1133">Transmembrane helix</keyword>
<dbReference type="PATRIC" id="fig|284581.3.peg.1407"/>
<feature type="coiled-coil region" evidence="1">
    <location>
        <begin position="19"/>
        <end position="46"/>
    </location>
</feature>
<dbReference type="AlphaFoldDB" id="A0A0M0LBE5"/>
<keyword evidence="2" id="KW-0472">Membrane</keyword>
<evidence type="ECO:0000313" key="4">
    <source>
        <dbReference type="Proteomes" id="UP000037558"/>
    </source>
</evidence>
<dbReference type="RefSeq" id="WP_053400335.1">
    <property type="nucleotide sequence ID" value="NZ_JAUKEN010000004.1"/>
</dbReference>
<accession>A0A0M0LBE5</accession>
<dbReference type="Proteomes" id="UP000037558">
    <property type="component" value="Unassembled WGS sequence"/>
</dbReference>
<keyword evidence="2" id="KW-0812">Transmembrane</keyword>
<keyword evidence="4" id="KW-1185">Reference proteome</keyword>
<name>A0A0M0LBE5_9BACI</name>
<organism evidence="3 4">
    <name type="scientific">Priestia koreensis</name>
    <dbReference type="NCBI Taxonomy" id="284581"/>
    <lineage>
        <taxon>Bacteria</taxon>
        <taxon>Bacillati</taxon>
        <taxon>Bacillota</taxon>
        <taxon>Bacilli</taxon>
        <taxon>Bacillales</taxon>
        <taxon>Bacillaceae</taxon>
        <taxon>Priestia</taxon>
    </lineage>
</organism>
<evidence type="ECO:0000256" key="2">
    <source>
        <dbReference type="SAM" id="Phobius"/>
    </source>
</evidence>